<accession>A0A0D0D3N8</accession>
<gene>
    <name evidence="1" type="ORF">PAXRUDRAFT_535346</name>
</gene>
<dbReference type="Proteomes" id="UP000054538">
    <property type="component" value="Unassembled WGS sequence"/>
</dbReference>
<dbReference type="AlphaFoldDB" id="A0A0D0D3N8"/>
<dbReference type="HOGENOM" id="CLU_3125533_0_0_1"/>
<protein>
    <submittedName>
        <fullName evidence="1">Uncharacterized protein</fullName>
    </submittedName>
</protein>
<name>A0A0D0D3N8_9AGAM</name>
<dbReference type="InParanoid" id="A0A0D0D3N8"/>
<evidence type="ECO:0000313" key="1">
    <source>
        <dbReference type="EMBL" id="KIK74554.1"/>
    </source>
</evidence>
<keyword evidence="2" id="KW-1185">Reference proteome</keyword>
<reference evidence="1 2" key="1">
    <citation type="submission" date="2014-04" db="EMBL/GenBank/DDBJ databases">
        <authorList>
            <consortium name="DOE Joint Genome Institute"/>
            <person name="Kuo A."/>
            <person name="Kohler A."/>
            <person name="Jargeat P."/>
            <person name="Nagy L.G."/>
            <person name="Floudas D."/>
            <person name="Copeland A."/>
            <person name="Barry K.W."/>
            <person name="Cichocki N."/>
            <person name="Veneault-Fourrey C."/>
            <person name="LaButti K."/>
            <person name="Lindquist E.A."/>
            <person name="Lipzen A."/>
            <person name="Lundell T."/>
            <person name="Morin E."/>
            <person name="Murat C."/>
            <person name="Sun H."/>
            <person name="Tunlid A."/>
            <person name="Henrissat B."/>
            <person name="Grigoriev I.V."/>
            <person name="Hibbett D.S."/>
            <person name="Martin F."/>
            <person name="Nordberg H.P."/>
            <person name="Cantor M.N."/>
            <person name="Hua S.X."/>
        </authorList>
    </citation>
    <scope>NUCLEOTIDE SEQUENCE [LARGE SCALE GENOMIC DNA]</scope>
    <source>
        <strain evidence="1 2">Ve08.2h10</strain>
    </source>
</reference>
<proteinExistence type="predicted"/>
<evidence type="ECO:0000313" key="2">
    <source>
        <dbReference type="Proteomes" id="UP000054538"/>
    </source>
</evidence>
<organism evidence="1 2">
    <name type="scientific">Paxillus rubicundulus Ve08.2h10</name>
    <dbReference type="NCBI Taxonomy" id="930991"/>
    <lineage>
        <taxon>Eukaryota</taxon>
        <taxon>Fungi</taxon>
        <taxon>Dikarya</taxon>
        <taxon>Basidiomycota</taxon>
        <taxon>Agaricomycotina</taxon>
        <taxon>Agaricomycetes</taxon>
        <taxon>Agaricomycetidae</taxon>
        <taxon>Boletales</taxon>
        <taxon>Paxilineae</taxon>
        <taxon>Paxillaceae</taxon>
        <taxon>Paxillus</taxon>
    </lineage>
</organism>
<dbReference type="EMBL" id="KN828761">
    <property type="protein sequence ID" value="KIK74554.1"/>
    <property type="molecule type" value="Genomic_DNA"/>
</dbReference>
<sequence>MALKTNGWGERMSRWSWKRLGRVGDERVGLETTRWGHKRVSGTKNGWMGS</sequence>
<reference evidence="2" key="2">
    <citation type="submission" date="2015-01" db="EMBL/GenBank/DDBJ databases">
        <title>Evolutionary Origins and Diversification of the Mycorrhizal Mutualists.</title>
        <authorList>
            <consortium name="DOE Joint Genome Institute"/>
            <consortium name="Mycorrhizal Genomics Consortium"/>
            <person name="Kohler A."/>
            <person name="Kuo A."/>
            <person name="Nagy L.G."/>
            <person name="Floudas D."/>
            <person name="Copeland A."/>
            <person name="Barry K.W."/>
            <person name="Cichocki N."/>
            <person name="Veneault-Fourrey C."/>
            <person name="LaButti K."/>
            <person name="Lindquist E.A."/>
            <person name="Lipzen A."/>
            <person name="Lundell T."/>
            <person name="Morin E."/>
            <person name="Murat C."/>
            <person name="Riley R."/>
            <person name="Ohm R."/>
            <person name="Sun H."/>
            <person name="Tunlid A."/>
            <person name="Henrissat B."/>
            <person name="Grigoriev I.V."/>
            <person name="Hibbett D.S."/>
            <person name="Martin F."/>
        </authorList>
    </citation>
    <scope>NUCLEOTIDE SEQUENCE [LARGE SCALE GENOMIC DNA]</scope>
    <source>
        <strain evidence="2">Ve08.2h10</strain>
    </source>
</reference>